<sequence length="33" mass="3888">MKGLKHWHSRDIEGQEPEIEMACVRPVPFPVRD</sequence>
<gene>
    <name evidence="1" type="ORF">ISN45_At04g030230</name>
</gene>
<evidence type="ECO:0000313" key="1">
    <source>
        <dbReference type="EMBL" id="KAG7617681.1"/>
    </source>
</evidence>
<dbReference type="EMBL" id="JAEFBK010000004">
    <property type="protein sequence ID" value="KAG7617681.1"/>
    <property type="molecule type" value="Genomic_DNA"/>
</dbReference>
<protein>
    <submittedName>
        <fullName evidence="1">Uncharacterized protein</fullName>
    </submittedName>
</protein>
<keyword evidence="2" id="KW-1185">Reference proteome</keyword>
<dbReference type="Proteomes" id="UP000694240">
    <property type="component" value="Chromosome 4"/>
</dbReference>
<reference evidence="1 2" key="1">
    <citation type="submission" date="2020-12" db="EMBL/GenBank/DDBJ databases">
        <title>Concerted genomic and epigenomic changes stabilize Arabidopsis allopolyploids.</title>
        <authorList>
            <person name="Chen Z."/>
        </authorList>
    </citation>
    <scope>NUCLEOTIDE SEQUENCE [LARGE SCALE GENOMIC DNA]</scope>
    <source>
        <strain evidence="1">Allo738</strain>
        <tissue evidence="1">Leaf</tissue>
    </source>
</reference>
<name>A0A8T2EDE1_9BRAS</name>
<evidence type="ECO:0000313" key="2">
    <source>
        <dbReference type="Proteomes" id="UP000694240"/>
    </source>
</evidence>
<accession>A0A8T2EDE1</accession>
<organism evidence="1 2">
    <name type="scientific">Arabidopsis thaliana x Arabidopsis arenosa</name>
    <dbReference type="NCBI Taxonomy" id="1240361"/>
    <lineage>
        <taxon>Eukaryota</taxon>
        <taxon>Viridiplantae</taxon>
        <taxon>Streptophyta</taxon>
        <taxon>Embryophyta</taxon>
        <taxon>Tracheophyta</taxon>
        <taxon>Spermatophyta</taxon>
        <taxon>Magnoliopsida</taxon>
        <taxon>eudicotyledons</taxon>
        <taxon>Gunneridae</taxon>
        <taxon>Pentapetalae</taxon>
        <taxon>rosids</taxon>
        <taxon>malvids</taxon>
        <taxon>Brassicales</taxon>
        <taxon>Brassicaceae</taxon>
        <taxon>Camelineae</taxon>
        <taxon>Arabidopsis</taxon>
    </lineage>
</organism>
<proteinExistence type="predicted"/>
<comment type="caution">
    <text evidence="1">The sequence shown here is derived from an EMBL/GenBank/DDBJ whole genome shotgun (WGS) entry which is preliminary data.</text>
</comment>
<dbReference type="AlphaFoldDB" id="A0A8T2EDE1"/>